<sequence>MPLCAFSSGSYLAASMLGPPAFVLPAQVSASIPSRNATSSSIRCHPLPLVQVTPGRPLPSERRSIWSPQIRGHYSTDIASMH</sequence>
<dbReference type="Proteomes" id="UP000193411">
    <property type="component" value="Unassembled WGS sequence"/>
</dbReference>
<protein>
    <submittedName>
        <fullName evidence="1">Uncharacterized protein</fullName>
    </submittedName>
</protein>
<gene>
    <name evidence="1" type="ORF">BCR44DRAFT_1429523</name>
</gene>
<accession>A0A1Y2HWJ3</accession>
<proteinExistence type="predicted"/>
<reference evidence="1 2" key="1">
    <citation type="submission" date="2016-07" db="EMBL/GenBank/DDBJ databases">
        <title>Pervasive Adenine N6-methylation of Active Genes in Fungi.</title>
        <authorList>
            <consortium name="DOE Joint Genome Institute"/>
            <person name="Mondo S.J."/>
            <person name="Dannebaum R.O."/>
            <person name="Kuo R.C."/>
            <person name="Labutti K."/>
            <person name="Haridas S."/>
            <person name="Kuo A."/>
            <person name="Salamov A."/>
            <person name="Ahrendt S.R."/>
            <person name="Lipzen A."/>
            <person name="Sullivan W."/>
            <person name="Andreopoulos W.B."/>
            <person name="Clum A."/>
            <person name="Lindquist E."/>
            <person name="Daum C."/>
            <person name="Ramamoorthy G.K."/>
            <person name="Gryganskyi A."/>
            <person name="Culley D."/>
            <person name="Magnuson J.K."/>
            <person name="James T.Y."/>
            <person name="O'Malley M.A."/>
            <person name="Stajich J.E."/>
            <person name="Spatafora J.W."/>
            <person name="Visel A."/>
            <person name="Grigoriev I.V."/>
        </authorList>
    </citation>
    <scope>NUCLEOTIDE SEQUENCE [LARGE SCALE GENOMIC DNA]</scope>
    <source>
        <strain evidence="1 2">PL171</strain>
    </source>
</reference>
<evidence type="ECO:0000313" key="2">
    <source>
        <dbReference type="Proteomes" id="UP000193411"/>
    </source>
</evidence>
<dbReference type="AlphaFoldDB" id="A0A1Y2HWJ3"/>
<evidence type="ECO:0000313" key="1">
    <source>
        <dbReference type="EMBL" id="ORZ38073.1"/>
    </source>
</evidence>
<dbReference type="EMBL" id="MCFL01000010">
    <property type="protein sequence ID" value="ORZ38073.1"/>
    <property type="molecule type" value="Genomic_DNA"/>
</dbReference>
<organism evidence="1 2">
    <name type="scientific">Catenaria anguillulae PL171</name>
    <dbReference type="NCBI Taxonomy" id="765915"/>
    <lineage>
        <taxon>Eukaryota</taxon>
        <taxon>Fungi</taxon>
        <taxon>Fungi incertae sedis</taxon>
        <taxon>Blastocladiomycota</taxon>
        <taxon>Blastocladiomycetes</taxon>
        <taxon>Blastocladiales</taxon>
        <taxon>Catenariaceae</taxon>
        <taxon>Catenaria</taxon>
    </lineage>
</organism>
<name>A0A1Y2HWJ3_9FUNG</name>
<keyword evidence="2" id="KW-1185">Reference proteome</keyword>
<comment type="caution">
    <text evidence="1">The sequence shown here is derived from an EMBL/GenBank/DDBJ whole genome shotgun (WGS) entry which is preliminary data.</text>
</comment>